<dbReference type="AlphaFoldDB" id="A0A1M7SMA3"/>
<dbReference type="STRING" id="1121455.SAMN02745728_01026"/>
<organism evidence="1 2">
    <name type="scientific">Desulfovibrio litoralis DSM 11393</name>
    <dbReference type="NCBI Taxonomy" id="1121455"/>
    <lineage>
        <taxon>Bacteria</taxon>
        <taxon>Pseudomonadati</taxon>
        <taxon>Thermodesulfobacteriota</taxon>
        <taxon>Desulfovibrionia</taxon>
        <taxon>Desulfovibrionales</taxon>
        <taxon>Desulfovibrionaceae</taxon>
        <taxon>Desulfovibrio</taxon>
    </lineage>
</organism>
<dbReference type="EMBL" id="FRDI01000004">
    <property type="protein sequence ID" value="SHN59558.1"/>
    <property type="molecule type" value="Genomic_DNA"/>
</dbReference>
<accession>A0A1M7SMA3</accession>
<dbReference type="Proteomes" id="UP000186469">
    <property type="component" value="Unassembled WGS sequence"/>
</dbReference>
<evidence type="ECO:0000313" key="2">
    <source>
        <dbReference type="Proteomes" id="UP000186469"/>
    </source>
</evidence>
<reference evidence="1 2" key="1">
    <citation type="submission" date="2016-12" db="EMBL/GenBank/DDBJ databases">
        <authorList>
            <person name="Song W.-J."/>
            <person name="Kurnit D.M."/>
        </authorList>
    </citation>
    <scope>NUCLEOTIDE SEQUENCE [LARGE SCALE GENOMIC DNA]</scope>
    <source>
        <strain evidence="1 2">DSM 11393</strain>
    </source>
</reference>
<gene>
    <name evidence="1" type="ORF">SAMN02745728_01026</name>
</gene>
<proteinExistence type="predicted"/>
<protein>
    <submittedName>
        <fullName evidence="1">Uncharacterized protein</fullName>
    </submittedName>
</protein>
<evidence type="ECO:0000313" key="1">
    <source>
        <dbReference type="EMBL" id="SHN59558.1"/>
    </source>
</evidence>
<keyword evidence="2" id="KW-1185">Reference proteome</keyword>
<name>A0A1M7SMA3_9BACT</name>
<sequence length="53" mass="6571">MKKHAKLSFAMLLFYDTNACLVRQSHLKKNYQQYRFILKQDNYKTYIIYTQFN</sequence>